<name>A0A9P8LDJ1_9PEZI</name>
<accession>A0A9P8LDJ1</accession>
<dbReference type="EMBL" id="JAGHQM010000354">
    <property type="protein sequence ID" value="KAH0562418.1"/>
    <property type="molecule type" value="Genomic_DNA"/>
</dbReference>
<feature type="compositionally biased region" description="Polar residues" evidence="1">
    <location>
        <begin position="232"/>
        <end position="246"/>
    </location>
</feature>
<feature type="compositionally biased region" description="Basic and acidic residues" evidence="1">
    <location>
        <begin position="100"/>
        <end position="110"/>
    </location>
</feature>
<feature type="compositionally biased region" description="Low complexity" evidence="1">
    <location>
        <begin position="257"/>
        <end position="267"/>
    </location>
</feature>
<feature type="compositionally biased region" description="Polar residues" evidence="1">
    <location>
        <begin position="333"/>
        <end position="343"/>
    </location>
</feature>
<dbReference type="InterPro" id="IPR031355">
    <property type="entry name" value="YBL010C/LAA2-like"/>
</dbReference>
<feature type="compositionally biased region" description="Low complexity" evidence="1">
    <location>
        <begin position="170"/>
        <end position="182"/>
    </location>
</feature>
<evidence type="ECO:0000256" key="1">
    <source>
        <dbReference type="SAM" id="MobiDB-lite"/>
    </source>
</evidence>
<dbReference type="Pfam" id="PF17104">
    <property type="entry name" value="YBL010C_LAA2"/>
    <property type="match status" value="1"/>
</dbReference>
<feature type="compositionally biased region" description="Polar residues" evidence="1">
    <location>
        <begin position="1"/>
        <end position="12"/>
    </location>
</feature>
<feature type="compositionally biased region" description="Acidic residues" evidence="1">
    <location>
        <begin position="293"/>
        <end position="317"/>
    </location>
</feature>
<dbReference type="Proteomes" id="UP000750711">
    <property type="component" value="Unassembled WGS sequence"/>
</dbReference>
<organism evidence="2 3">
    <name type="scientific">Trichoglossum hirsutum</name>
    <dbReference type="NCBI Taxonomy" id="265104"/>
    <lineage>
        <taxon>Eukaryota</taxon>
        <taxon>Fungi</taxon>
        <taxon>Dikarya</taxon>
        <taxon>Ascomycota</taxon>
        <taxon>Pezizomycotina</taxon>
        <taxon>Geoglossomycetes</taxon>
        <taxon>Geoglossales</taxon>
        <taxon>Geoglossaceae</taxon>
        <taxon>Trichoglossum</taxon>
    </lineage>
</organism>
<dbReference type="PANTHER" id="PTHR38698">
    <property type="entry name" value="EXPRESSED PROTEIN"/>
    <property type="match status" value="1"/>
</dbReference>
<feature type="compositionally biased region" description="Basic and acidic residues" evidence="1">
    <location>
        <begin position="14"/>
        <end position="30"/>
    </location>
</feature>
<evidence type="ECO:0000313" key="3">
    <source>
        <dbReference type="Proteomes" id="UP000750711"/>
    </source>
</evidence>
<evidence type="ECO:0000313" key="2">
    <source>
        <dbReference type="EMBL" id="KAH0562418.1"/>
    </source>
</evidence>
<dbReference type="AlphaFoldDB" id="A0A9P8LDJ1"/>
<reference evidence="2" key="1">
    <citation type="submission" date="2021-03" db="EMBL/GenBank/DDBJ databases">
        <title>Comparative genomics and phylogenomic investigation of the class Geoglossomycetes provide insights into ecological specialization and systematics.</title>
        <authorList>
            <person name="Melie T."/>
            <person name="Pirro S."/>
            <person name="Miller A.N."/>
            <person name="Quandt A."/>
        </authorList>
    </citation>
    <scope>NUCLEOTIDE SEQUENCE</scope>
    <source>
        <strain evidence="2">CAQ_001_2017</strain>
    </source>
</reference>
<proteinExistence type="predicted"/>
<comment type="caution">
    <text evidence="2">The sequence shown here is derived from an EMBL/GenBank/DDBJ whole genome shotgun (WGS) entry which is preliminary data.</text>
</comment>
<feature type="region of interest" description="Disordered" evidence="1">
    <location>
        <begin position="1"/>
        <end position="345"/>
    </location>
</feature>
<protein>
    <submittedName>
        <fullName evidence="2">Uncharacterized protein</fullName>
    </submittedName>
</protein>
<sequence length="370" mass="39387">MSESGTNDQLHGTGSEKLKPPVARVEDPGARELVSSDDEDEHFSDASEGRRTPASGRQSPIPSTRVEKVGGEPSYGEVPGTVAYEKRKEDAVPDEVEVIQDSHHEEEAVERPSTPGGQPIPTTVVEKVDPSMPSHGEVPGTDAYDVRKADAVPDLVLKIPKPGVESGAVSRSRSPSPTASTPGDHPIPITKLSRIDTLPSRGKVPGTRAHDKRKEDTEPDVVEKSPDVDSAGSPTPSISRSAIQSQARRKSLSVKPARAVSNPAAAAGLVDGIKQEASDKNEDGDEGGGGFDEFGDDFDDFEEGGEDEDFGDFDDGFQQDAAHTEDEDRKSSDFTGSQPSLPNLTPAFVSTRIATALKLDITDRPFLFCP</sequence>
<feature type="compositionally biased region" description="Basic and acidic residues" evidence="1">
    <location>
        <begin position="208"/>
        <end position="227"/>
    </location>
</feature>
<dbReference type="PANTHER" id="PTHR38698:SF1">
    <property type="entry name" value="FUNGAL PROTEIN"/>
    <property type="match status" value="1"/>
</dbReference>
<gene>
    <name evidence="2" type="ORF">GP486_002891</name>
</gene>
<feature type="compositionally biased region" description="Basic and acidic residues" evidence="1">
    <location>
        <begin position="322"/>
        <end position="332"/>
    </location>
</feature>
<keyword evidence="3" id="KW-1185">Reference proteome</keyword>